<name>A0A1N7SG17_9BURK</name>
<accession>A0A1N7SG17</accession>
<dbReference type="AlphaFoldDB" id="A0A1N7SG17"/>
<dbReference type="InterPro" id="IPR012495">
    <property type="entry name" value="TadE-like_dom"/>
</dbReference>
<dbReference type="Proteomes" id="UP000195569">
    <property type="component" value="Unassembled WGS sequence"/>
</dbReference>
<dbReference type="OrthoDB" id="5397339at2"/>
<evidence type="ECO:0000313" key="3">
    <source>
        <dbReference type="EMBL" id="SIT45909.1"/>
    </source>
</evidence>
<organism evidence="3 4">
    <name type="scientific">Paraburkholderia piptadeniae</name>
    <dbReference type="NCBI Taxonomy" id="1701573"/>
    <lineage>
        <taxon>Bacteria</taxon>
        <taxon>Pseudomonadati</taxon>
        <taxon>Pseudomonadota</taxon>
        <taxon>Betaproteobacteria</taxon>
        <taxon>Burkholderiales</taxon>
        <taxon>Burkholderiaceae</taxon>
        <taxon>Paraburkholderia</taxon>
    </lineage>
</organism>
<comment type="caution">
    <text evidence="3">The sequence shown here is derived from an EMBL/GenBank/DDBJ whole genome shotgun (WGS) entry which is preliminary data.</text>
</comment>
<keyword evidence="1" id="KW-0472">Membrane</keyword>
<sequence length="156" mass="16812">MSTIDMKHTSRRRRERGVAAVEFALIAPIFFILLIGIMEMGRLFFYWNSATEATRLGARIAVVCDVNPSQSATNPVIKNMQRLLPILKPSNITIAYSPTGCDASSCVSVTVSVSNVNNIGTAVPFLKPFSVGIPSFSTTLPRESLDSQGGTNPSCS</sequence>
<protein>
    <submittedName>
        <fullName evidence="3">TadE-like protein</fullName>
    </submittedName>
</protein>
<keyword evidence="4" id="KW-1185">Reference proteome</keyword>
<dbReference type="Pfam" id="PF07811">
    <property type="entry name" value="TadE"/>
    <property type="match status" value="1"/>
</dbReference>
<evidence type="ECO:0000256" key="1">
    <source>
        <dbReference type="SAM" id="Phobius"/>
    </source>
</evidence>
<dbReference type="RefSeq" id="WP_087736852.1">
    <property type="nucleotide sequence ID" value="NZ_CYGY02000049.1"/>
</dbReference>
<keyword evidence="1" id="KW-1133">Transmembrane helix</keyword>
<feature type="transmembrane region" description="Helical" evidence="1">
    <location>
        <begin position="21"/>
        <end position="47"/>
    </location>
</feature>
<feature type="domain" description="TadE-like" evidence="2">
    <location>
        <begin position="17"/>
        <end position="59"/>
    </location>
</feature>
<gene>
    <name evidence="3" type="ORF">BN2476_490049</name>
</gene>
<proteinExistence type="predicted"/>
<reference evidence="3" key="1">
    <citation type="submission" date="2016-12" db="EMBL/GenBank/DDBJ databases">
        <authorList>
            <person name="Moulin L."/>
        </authorList>
    </citation>
    <scope>NUCLEOTIDE SEQUENCE [LARGE SCALE GENOMIC DNA]</scope>
    <source>
        <strain evidence="3">STM 7183</strain>
    </source>
</reference>
<dbReference type="EMBL" id="CYGY02000049">
    <property type="protein sequence ID" value="SIT45909.1"/>
    <property type="molecule type" value="Genomic_DNA"/>
</dbReference>
<evidence type="ECO:0000313" key="4">
    <source>
        <dbReference type="Proteomes" id="UP000195569"/>
    </source>
</evidence>
<evidence type="ECO:0000259" key="2">
    <source>
        <dbReference type="Pfam" id="PF07811"/>
    </source>
</evidence>
<keyword evidence="1" id="KW-0812">Transmembrane</keyword>